<feature type="domain" description="DUF4376" evidence="1">
    <location>
        <begin position="59"/>
        <end position="165"/>
    </location>
</feature>
<name>A0ABW6ZRF0_9HYPH</name>
<gene>
    <name evidence="2" type="ORF">V5F32_00750</name>
</gene>
<keyword evidence="3" id="KW-1185">Reference proteome</keyword>
<reference evidence="2 3" key="1">
    <citation type="submission" date="2024-02" db="EMBL/GenBank/DDBJ databases">
        <title>Expansion and revision of Xanthobacter and proposal of Roseixanthobacter gen. nov.</title>
        <authorList>
            <person name="Soltysiak M.P.M."/>
            <person name="Jalihal A."/>
            <person name="Ory A."/>
            <person name="Chrisophersen C."/>
            <person name="Lee A.D."/>
            <person name="Boulton J."/>
            <person name="Springer M."/>
        </authorList>
    </citation>
    <scope>NUCLEOTIDE SEQUENCE [LARGE SCALE GENOMIC DNA]</scope>
    <source>
        <strain evidence="2 3">23A</strain>
    </source>
</reference>
<organism evidence="2 3">
    <name type="scientific">Xanthobacter oligotrophicus</name>
    <dbReference type="NCBI Taxonomy" id="2607286"/>
    <lineage>
        <taxon>Bacteria</taxon>
        <taxon>Pseudomonadati</taxon>
        <taxon>Pseudomonadota</taxon>
        <taxon>Alphaproteobacteria</taxon>
        <taxon>Hyphomicrobiales</taxon>
        <taxon>Xanthobacteraceae</taxon>
        <taxon>Xanthobacter</taxon>
    </lineage>
</organism>
<protein>
    <submittedName>
        <fullName evidence="2">DUF4376 domain-containing protein</fullName>
    </submittedName>
</protein>
<dbReference type="InterPro" id="IPR025484">
    <property type="entry name" value="DUF4376"/>
</dbReference>
<evidence type="ECO:0000313" key="2">
    <source>
        <dbReference type="EMBL" id="MFG1370685.1"/>
    </source>
</evidence>
<accession>A0ABW6ZRF0</accession>
<dbReference type="EMBL" id="JBAFVH010000001">
    <property type="protein sequence ID" value="MFG1370685.1"/>
    <property type="molecule type" value="Genomic_DNA"/>
</dbReference>
<proteinExistence type="predicted"/>
<evidence type="ECO:0000313" key="3">
    <source>
        <dbReference type="Proteomes" id="UP001604002"/>
    </source>
</evidence>
<dbReference type="Pfam" id="PF14301">
    <property type="entry name" value="DUF4376"/>
    <property type="match status" value="1"/>
</dbReference>
<comment type="caution">
    <text evidence="2">The sequence shown here is derived from an EMBL/GenBank/DDBJ whole genome shotgun (WGS) entry which is preliminary data.</text>
</comment>
<dbReference type="RefSeq" id="WP_393990773.1">
    <property type="nucleotide sequence ID" value="NZ_JBAFVH010000001.1"/>
</dbReference>
<evidence type="ECO:0000259" key="1">
    <source>
        <dbReference type="Pfam" id="PF14301"/>
    </source>
</evidence>
<sequence length="171" mass="17508">MPNIAILHDNVVVNVVACGDDWQGHFPDGVATTTAAIGDIYADGVFTAPARPVSPPTEADLIAYAAAKRWQVETGGIVVAGIPVATDDRSKLLVLGAARLAYASETFTTPFKAADGSLHTLTAAQVIAISDAGSAHVQATFETFAAVAAQIEAGTLATFAEIDAAAWPSNT</sequence>
<dbReference type="Proteomes" id="UP001604002">
    <property type="component" value="Unassembled WGS sequence"/>
</dbReference>